<dbReference type="ExpressionAtlas" id="A0A6I8VFL3">
    <property type="expression patterns" value="baseline"/>
</dbReference>
<dbReference type="KEGG" id="dpo:26534313"/>
<gene>
    <name evidence="3" type="primary">LOC26534313</name>
</gene>
<sequence length="146" mass="16576">MALNPKCLRVSCVIIAIGWIIGTIFTASYLVQADTEYPIVTLIMAISDFVTTAGSIMGLIGAIKNIPLALLLWLLTILISRCLELIFFMIFHLERKWLSASFYMATDRALSLILFISAMLCVTVISIFVIYEYYGYLRNKIRYNDE</sequence>
<feature type="transmembrane region" description="Helical" evidence="1">
    <location>
        <begin position="112"/>
        <end position="134"/>
    </location>
</feature>
<keyword evidence="1" id="KW-0472">Membrane</keyword>
<accession>A0A6I8VFL3</accession>
<name>A0A6I8VFL3_DROPS</name>
<feature type="transmembrane region" description="Helical" evidence="1">
    <location>
        <begin position="37"/>
        <end position="63"/>
    </location>
</feature>
<evidence type="ECO:0000313" key="2">
    <source>
        <dbReference type="Proteomes" id="UP000001819"/>
    </source>
</evidence>
<keyword evidence="1" id="KW-0812">Transmembrane</keyword>
<dbReference type="Proteomes" id="UP000001819">
    <property type="component" value="Chromosome 3"/>
</dbReference>
<keyword evidence="1" id="KW-1133">Transmembrane helix</keyword>
<reference evidence="3" key="2">
    <citation type="submission" date="2025-08" db="UniProtKB">
        <authorList>
            <consortium name="RefSeq"/>
        </authorList>
    </citation>
    <scope>IDENTIFICATION</scope>
    <source>
        <strain evidence="3">MV-25-SWS-2005</strain>
        <tissue evidence="3">Whole body</tissue>
    </source>
</reference>
<proteinExistence type="predicted"/>
<feature type="transmembrane region" description="Helical" evidence="1">
    <location>
        <begin position="70"/>
        <end position="92"/>
    </location>
</feature>
<dbReference type="InParanoid" id="A0A6I8VFL3"/>
<evidence type="ECO:0000313" key="3">
    <source>
        <dbReference type="RefSeq" id="XP_015040258.2"/>
    </source>
</evidence>
<organism evidence="2 3">
    <name type="scientific">Drosophila pseudoobscura pseudoobscura</name>
    <name type="common">Fruit fly</name>
    <dbReference type="NCBI Taxonomy" id="46245"/>
    <lineage>
        <taxon>Eukaryota</taxon>
        <taxon>Metazoa</taxon>
        <taxon>Ecdysozoa</taxon>
        <taxon>Arthropoda</taxon>
        <taxon>Hexapoda</taxon>
        <taxon>Insecta</taxon>
        <taxon>Pterygota</taxon>
        <taxon>Neoptera</taxon>
        <taxon>Endopterygota</taxon>
        <taxon>Diptera</taxon>
        <taxon>Brachycera</taxon>
        <taxon>Muscomorpha</taxon>
        <taxon>Ephydroidea</taxon>
        <taxon>Drosophilidae</taxon>
        <taxon>Drosophila</taxon>
        <taxon>Sophophora</taxon>
    </lineage>
</organism>
<dbReference type="RefSeq" id="XP_015040258.2">
    <property type="nucleotide sequence ID" value="XM_015184772.2"/>
</dbReference>
<keyword evidence="2" id="KW-1185">Reference proteome</keyword>
<dbReference type="AlphaFoldDB" id="A0A6I8VFL3"/>
<protein>
    <submittedName>
        <fullName evidence="3">Uncharacterized protein isoform X1</fullName>
    </submittedName>
</protein>
<evidence type="ECO:0000256" key="1">
    <source>
        <dbReference type="SAM" id="Phobius"/>
    </source>
</evidence>
<feature type="transmembrane region" description="Helical" evidence="1">
    <location>
        <begin position="12"/>
        <end position="31"/>
    </location>
</feature>
<reference evidence="2" key="1">
    <citation type="submission" date="2024-06" db="UniProtKB">
        <authorList>
            <consortium name="RefSeq"/>
        </authorList>
    </citation>
    <scope>NUCLEOTIDE SEQUENCE [LARGE SCALE GENOMIC DNA]</scope>
    <source>
        <strain evidence="2">MV2-25</strain>
    </source>
</reference>